<dbReference type="AlphaFoldDB" id="A0A0S4JQS9"/>
<reference evidence="2" key="1">
    <citation type="submission" date="2015-09" db="EMBL/GenBank/DDBJ databases">
        <authorList>
            <consortium name="Pathogen Informatics"/>
        </authorList>
    </citation>
    <scope>NUCLEOTIDE SEQUENCE [LARGE SCALE GENOMIC DNA]</scope>
    <source>
        <strain evidence="2">Lake Konstanz</strain>
    </source>
</reference>
<dbReference type="EMBL" id="CYKH01002062">
    <property type="protein sequence ID" value="CUG92570.1"/>
    <property type="molecule type" value="Genomic_DNA"/>
</dbReference>
<organism evidence="1 2">
    <name type="scientific">Bodo saltans</name>
    <name type="common">Flagellated protozoan</name>
    <dbReference type="NCBI Taxonomy" id="75058"/>
    <lineage>
        <taxon>Eukaryota</taxon>
        <taxon>Discoba</taxon>
        <taxon>Euglenozoa</taxon>
        <taxon>Kinetoplastea</taxon>
        <taxon>Metakinetoplastina</taxon>
        <taxon>Eubodonida</taxon>
        <taxon>Bodonidae</taxon>
        <taxon>Bodo</taxon>
    </lineage>
</organism>
<gene>
    <name evidence="1" type="ORF">BSAL_38260</name>
</gene>
<sequence length="297" mass="33356">MSFRWLQKKLAVSSSPIPTASSADQFREFRRVPTIEGTPVGWLCRQGIFASAHRVKQIVARFSWQTRAVKYYNAATWAAHRSRSNIAFLLRSNHSHPLTDPDYDSLATLLQNTNDIASRNTLNIFRKYVEPPPFDASDNNLTNPSDSDIKSRELSTQLDQAVRALTSKPGSEIRNVAFLSTPEGSGGNMWLHFKEALKYGRVIVRCCDKSAQDRTSQWLKLVMADRLSLSSTEAPAMDSHLTDAGLCELIRMHVVSITGYPQDPSHYCDPQTAYSTWMSDGGHPTEQWNSERSSTKS</sequence>
<evidence type="ECO:0000313" key="1">
    <source>
        <dbReference type="EMBL" id="CUG92570.1"/>
    </source>
</evidence>
<dbReference type="VEuPathDB" id="TriTrypDB:BSAL_38130"/>
<protein>
    <submittedName>
        <fullName evidence="1">Bodo-specific multi-copy gene family, putative</fullName>
    </submittedName>
</protein>
<proteinExistence type="predicted"/>
<dbReference type="Proteomes" id="UP000051952">
    <property type="component" value="Unassembled WGS sequence"/>
</dbReference>
<keyword evidence="2" id="KW-1185">Reference proteome</keyword>
<evidence type="ECO:0000313" key="2">
    <source>
        <dbReference type="Proteomes" id="UP000051952"/>
    </source>
</evidence>
<name>A0A0S4JQS9_BODSA</name>
<accession>A0A0S4JQS9</accession>